<dbReference type="GO" id="GO:0005634">
    <property type="term" value="C:nucleus"/>
    <property type="evidence" value="ECO:0007669"/>
    <property type="project" value="UniProtKB-SubCell"/>
</dbReference>
<organism evidence="8 9">
    <name type="scientific">Trifolium subterraneum</name>
    <name type="common">Subterranean clover</name>
    <dbReference type="NCBI Taxonomy" id="3900"/>
    <lineage>
        <taxon>Eukaryota</taxon>
        <taxon>Viridiplantae</taxon>
        <taxon>Streptophyta</taxon>
        <taxon>Embryophyta</taxon>
        <taxon>Tracheophyta</taxon>
        <taxon>Spermatophyta</taxon>
        <taxon>Magnoliopsida</taxon>
        <taxon>eudicotyledons</taxon>
        <taxon>Gunneridae</taxon>
        <taxon>Pentapetalae</taxon>
        <taxon>rosids</taxon>
        <taxon>fabids</taxon>
        <taxon>Fabales</taxon>
        <taxon>Fabaceae</taxon>
        <taxon>Papilionoideae</taxon>
        <taxon>50 kb inversion clade</taxon>
        <taxon>NPAAA clade</taxon>
        <taxon>Hologalegina</taxon>
        <taxon>IRL clade</taxon>
        <taxon>Trifolieae</taxon>
        <taxon>Trifolium</taxon>
    </lineage>
</organism>
<gene>
    <name evidence="8" type="ORF">TSUD_108030</name>
</gene>
<protein>
    <recommendedName>
        <fullName evidence="7">MBD domain-containing protein</fullName>
    </recommendedName>
</protein>
<keyword evidence="9" id="KW-1185">Reference proteome</keyword>
<dbReference type="Proteomes" id="UP000242715">
    <property type="component" value="Unassembled WGS sequence"/>
</dbReference>
<dbReference type="EMBL" id="DF973348">
    <property type="protein sequence ID" value="GAU27212.1"/>
    <property type="molecule type" value="Genomic_DNA"/>
</dbReference>
<dbReference type="SUPFAM" id="SSF54171">
    <property type="entry name" value="DNA-binding domain"/>
    <property type="match status" value="1"/>
</dbReference>
<dbReference type="PANTHER" id="PTHR12396:SF38">
    <property type="entry name" value="METHYL-CPG-BINDING DOMAIN-CONTAINING PROTEIN 7"/>
    <property type="match status" value="1"/>
</dbReference>
<evidence type="ECO:0000256" key="4">
    <source>
        <dbReference type="ARBA" id="ARBA00023163"/>
    </source>
</evidence>
<keyword evidence="5" id="KW-0539">Nucleus</keyword>
<dbReference type="Gene3D" id="3.30.890.10">
    <property type="entry name" value="Methyl-cpg-binding Protein 2, Chain A"/>
    <property type="match status" value="1"/>
</dbReference>
<sequence>MALITRTPNTDEPLNCIPLNSISTDKQEQLQMLIRSSPFKLPDDWLIEHRPRPSNPNHVDKYYIDPDTGHRFRSLVSVQRYLNGETRNNLPIERMTAENKDNIVLRSPSPFKLPDDWLVEHRPRVSNPNYVDRVDRRYLNEETRDDLPTERMISEIKNTTFIKSRTAQKCLSPRDFEARKVLSAKDFEGPLTGENACRATPKRSAPSMNSHENPVEKSFSVAEDQATPKSSIQSMHSENFDSQKKIKTGEDGRGSIHNLTRPPTKVSWVLSGPGGLWNPFLDDSIVPASEKAKWSEAFSISINEGVTN</sequence>
<keyword evidence="2" id="KW-0805">Transcription regulation</keyword>
<name>A0A2Z6MPU2_TRISU</name>
<dbReference type="PANTHER" id="PTHR12396">
    <property type="entry name" value="METHYL-CPG BINDING PROTEIN, MBD"/>
    <property type="match status" value="1"/>
</dbReference>
<evidence type="ECO:0000313" key="9">
    <source>
        <dbReference type="Proteomes" id="UP000242715"/>
    </source>
</evidence>
<feature type="region of interest" description="Disordered" evidence="6">
    <location>
        <begin position="189"/>
        <end position="221"/>
    </location>
</feature>
<reference evidence="9" key="1">
    <citation type="journal article" date="2017" name="Front. Plant Sci.">
        <title>Climate Clever Clovers: New Paradigm to Reduce the Environmental Footprint of Ruminants by Breeding Low Methanogenic Forages Utilizing Haplotype Variation.</title>
        <authorList>
            <person name="Kaur P."/>
            <person name="Appels R."/>
            <person name="Bayer P.E."/>
            <person name="Keeble-Gagnere G."/>
            <person name="Wang J."/>
            <person name="Hirakawa H."/>
            <person name="Shirasawa K."/>
            <person name="Vercoe P."/>
            <person name="Stefanova K."/>
            <person name="Durmic Z."/>
            <person name="Nichols P."/>
            <person name="Revell C."/>
            <person name="Isobe S.N."/>
            <person name="Edwards D."/>
            <person name="Erskine W."/>
        </authorList>
    </citation>
    <scope>NUCLEOTIDE SEQUENCE [LARGE SCALE GENOMIC DNA]</scope>
    <source>
        <strain evidence="9">cv. Daliak</strain>
    </source>
</reference>
<dbReference type="GO" id="GO:0003677">
    <property type="term" value="F:DNA binding"/>
    <property type="evidence" value="ECO:0007669"/>
    <property type="project" value="UniProtKB-KW"/>
</dbReference>
<evidence type="ECO:0000256" key="2">
    <source>
        <dbReference type="ARBA" id="ARBA00023015"/>
    </source>
</evidence>
<evidence type="ECO:0000256" key="6">
    <source>
        <dbReference type="SAM" id="MobiDB-lite"/>
    </source>
</evidence>
<dbReference type="OrthoDB" id="10072024at2759"/>
<dbReference type="Pfam" id="PF01429">
    <property type="entry name" value="MBD"/>
    <property type="match status" value="1"/>
</dbReference>
<keyword evidence="3" id="KW-0238">DNA-binding</keyword>
<keyword evidence="4" id="KW-0804">Transcription</keyword>
<accession>A0A2Z6MPU2</accession>
<comment type="subcellular location">
    <subcellularLocation>
        <location evidence="1">Nucleus</location>
    </subcellularLocation>
</comment>
<feature type="domain" description="MBD" evidence="7">
    <location>
        <begin position="31"/>
        <end position="102"/>
    </location>
</feature>
<evidence type="ECO:0000259" key="7">
    <source>
        <dbReference type="PROSITE" id="PS50982"/>
    </source>
</evidence>
<evidence type="ECO:0000256" key="3">
    <source>
        <dbReference type="ARBA" id="ARBA00023125"/>
    </source>
</evidence>
<evidence type="ECO:0000256" key="1">
    <source>
        <dbReference type="ARBA" id="ARBA00004123"/>
    </source>
</evidence>
<dbReference type="InterPro" id="IPR001739">
    <property type="entry name" value="Methyl_CpG_DNA-bd"/>
</dbReference>
<dbReference type="PROSITE" id="PS50982">
    <property type="entry name" value="MBD"/>
    <property type="match status" value="1"/>
</dbReference>
<evidence type="ECO:0000256" key="5">
    <source>
        <dbReference type="ARBA" id="ARBA00023242"/>
    </source>
</evidence>
<evidence type="ECO:0000313" key="8">
    <source>
        <dbReference type="EMBL" id="GAU27212.1"/>
    </source>
</evidence>
<dbReference type="InterPro" id="IPR016177">
    <property type="entry name" value="DNA-bd_dom_sf"/>
</dbReference>
<dbReference type="AlphaFoldDB" id="A0A2Z6MPU2"/>
<proteinExistence type="predicted"/>